<organism evidence="1 2">
    <name type="scientific">Juglans regia</name>
    <name type="common">English walnut</name>
    <dbReference type="NCBI Taxonomy" id="51240"/>
    <lineage>
        <taxon>Eukaryota</taxon>
        <taxon>Viridiplantae</taxon>
        <taxon>Streptophyta</taxon>
        <taxon>Embryophyta</taxon>
        <taxon>Tracheophyta</taxon>
        <taxon>Spermatophyta</taxon>
        <taxon>Magnoliopsida</taxon>
        <taxon>eudicotyledons</taxon>
        <taxon>Gunneridae</taxon>
        <taxon>Pentapetalae</taxon>
        <taxon>rosids</taxon>
        <taxon>fabids</taxon>
        <taxon>Fagales</taxon>
        <taxon>Juglandaceae</taxon>
        <taxon>Juglans</taxon>
    </lineage>
</organism>
<dbReference type="SUPFAM" id="SSF56219">
    <property type="entry name" value="DNase I-like"/>
    <property type="match status" value="1"/>
</dbReference>
<evidence type="ECO:0000313" key="1">
    <source>
        <dbReference type="EMBL" id="KAF5458927.1"/>
    </source>
</evidence>
<evidence type="ECO:0000313" key="2">
    <source>
        <dbReference type="Proteomes" id="UP000619265"/>
    </source>
</evidence>
<gene>
    <name evidence="1" type="ORF">F2P56_022920</name>
</gene>
<comment type="caution">
    <text evidence="1">The sequence shown here is derived from an EMBL/GenBank/DDBJ whole genome shotgun (WGS) entry which is preliminary data.</text>
</comment>
<dbReference type="PANTHER" id="PTHR33710:SF62">
    <property type="entry name" value="DUF4283 DOMAIN PROTEIN"/>
    <property type="match status" value="1"/>
</dbReference>
<name>A0A833U920_JUGRE</name>
<protein>
    <recommendedName>
        <fullName evidence="3">Exo_endo_phos domain-containing protein</fullName>
    </recommendedName>
</protein>
<accession>A0A833U920</accession>
<dbReference type="AlphaFoldDB" id="A0A833U920"/>
<sequence length="220" mass="25556">MALLWDEEVHINISTYSQRHINIWVTRTEIEWMLTCFYGNPETDKRQEGWGILSHMNLIKPKRWLCIGDFNEVLHHSEKYGGTRRADKQIDDFRNVLQDCQLWDLGFTQGKYTWSNFRQDHNFTKERLDRAIANSEWCAMFGGGEVQVLASSTSDHCPILMNVGNRMIGIPDQITFADMKTAGLFSQSVRRLFRMLGTCMAETKKASPRSIINLRVVCRC</sequence>
<evidence type="ECO:0008006" key="3">
    <source>
        <dbReference type="Google" id="ProtNLM"/>
    </source>
</evidence>
<reference evidence="1" key="2">
    <citation type="submission" date="2020-03" db="EMBL/GenBank/DDBJ databases">
        <title>Walnut 2.0.</title>
        <authorList>
            <person name="Marrano A."/>
            <person name="Britton M."/>
            <person name="Zimin A.V."/>
            <person name="Zaini P.A."/>
            <person name="Workman R."/>
            <person name="Puiu D."/>
            <person name="Bianco L."/>
            <person name="Allen B.J."/>
            <person name="Troggio M."/>
            <person name="Leslie C.A."/>
            <person name="Timp W."/>
            <person name="Dendekar A."/>
            <person name="Salzberg S.L."/>
            <person name="Neale D.B."/>
        </authorList>
    </citation>
    <scope>NUCLEOTIDE SEQUENCE</scope>
    <source>
        <tissue evidence="1">Leaves</tissue>
    </source>
</reference>
<dbReference type="Gramene" id="Jr10_19850_p1">
    <property type="protein sequence ID" value="cds.Jr10_19850_p1"/>
    <property type="gene ID" value="Jr10_19850"/>
</dbReference>
<dbReference type="EMBL" id="LIHL02000010">
    <property type="protein sequence ID" value="KAF5458927.1"/>
    <property type="molecule type" value="Genomic_DNA"/>
</dbReference>
<dbReference type="InterPro" id="IPR036691">
    <property type="entry name" value="Endo/exonu/phosph_ase_sf"/>
</dbReference>
<proteinExistence type="predicted"/>
<dbReference type="Proteomes" id="UP000619265">
    <property type="component" value="Unassembled WGS sequence"/>
</dbReference>
<dbReference type="Gene3D" id="3.60.10.10">
    <property type="entry name" value="Endonuclease/exonuclease/phosphatase"/>
    <property type="match status" value="1"/>
</dbReference>
<dbReference type="PANTHER" id="PTHR33710">
    <property type="entry name" value="BNAC02G09200D PROTEIN"/>
    <property type="match status" value="1"/>
</dbReference>
<reference evidence="1" key="1">
    <citation type="submission" date="2015-10" db="EMBL/GenBank/DDBJ databases">
        <authorList>
            <person name="Martinez-Garcia P.J."/>
            <person name="Crepeau M.W."/>
            <person name="Puiu D."/>
            <person name="Gonzalez-Ibeas D."/>
            <person name="Whalen J."/>
            <person name="Stevens K."/>
            <person name="Paul R."/>
            <person name="Butterfield T."/>
            <person name="Britton M."/>
            <person name="Reagan R."/>
            <person name="Chakraborty S."/>
            <person name="Walawage S.L."/>
            <person name="Vasquez-Gross H.A."/>
            <person name="Cardeno C."/>
            <person name="Famula R."/>
            <person name="Pratt K."/>
            <person name="Kuruganti S."/>
            <person name="Aradhya M.K."/>
            <person name="Leslie C.A."/>
            <person name="Dandekar A.M."/>
            <person name="Salzberg S.L."/>
            <person name="Wegrzyn J.L."/>
            <person name="Langley C.H."/>
            <person name="Neale D.B."/>
        </authorList>
    </citation>
    <scope>NUCLEOTIDE SEQUENCE</scope>
    <source>
        <tissue evidence="1">Leaves</tissue>
    </source>
</reference>